<dbReference type="Pfam" id="PF20582">
    <property type="entry name" value="UPF0758_N"/>
    <property type="match status" value="1"/>
</dbReference>
<keyword evidence="4" id="KW-0862">Zinc</keyword>
<evidence type="ECO:0000259" key="7">
    <source>
        <dbReference type="PROSITE" id="PS50249"/>
    </source>
</evidence>
<dbReference type="PANTHER" id="PTHR30471:SF3">
    <property type="entry name" value="UPF0758 PROTEIN YEES-RELATED"/>
    <property type="match status" value="1"/>
</dbReference>
<name>A0A0E3LWB9_METMZ</name>
<dbReference type="HOGENOM" id="CLU_073529_0_2_2"/>
<dbReference type="Gene3D" id="3.40.140.10">
    <property type="entry name" value="Cytidine Deaminase, domain 2"/>
    <property type="match status" value="1"/>
</dbReference>
<evidence type="ECO:0000256" key="2">
    <source>
        <dbReference type="ARBA" id="ARBA00022723"/>
    </source>
</evidence>
<evidence type="ECO:0000256" key="4">
    <source>
        <dbReference type="ARBA" id="ARBA00022833"/>
    </source>
</evidence>
<keyword evidence="5" id="KW-0482">Metalloprotease</keyword>
<dbReference type="InterPro" id="IPR001405">
    <property type="entry name" value="UPF0758"/>
</dbReference>
<evidence type="ECO:0000256" key="3">
    <source>
        <dbReference type="ARBA" id="ARBA00022801"/>
    </source>
</evidence>
<dbReference type="InterPro" id="IPR046778">
    <property type="entry name" value="UPF0758_N"/>
</dbReference>
<dbReference type="AlphaFoldDB" id="A0A0E3LWB9"/>
<dbReference type="PATRIC" id="fig|1434114.4.peg.2483"/>
<feature type="domain" description="MPN" evidence="7">
    <location>
        <begin position="163"/>
        <end position="285"/>
    </location>
</feature>
<dbReference type="NCBIfam" id="TIGR00608">
    <property type="entry name" value="radc"/>
    <property type="match status" value="1"/>
</dbReference>
<accession>A0A0E3LWB9</accession>
<evidence type="ECO:0000256" key="1">
    <source>
        <dbReference type="ARBA" id="ARBA00022670"/>
    </source>
</evidence>
<keyword evidence="3" id="KW-0378">Hydrolase</keyword>
<dbReference type="CDD" id="cd08071">
    <property type="entry name" value="MPN_DUF2466"/>
    <property type="match status" value="1"/>
</dbReference>
<keyword evidence="1" id="KW-0645">Protease</keyword>
<comment type="similarity">
    <text evidence="6">Belongs to the UPF0758 family.</text>
</comment>
<keyword evidence="2" id="KW-0479">Metal-binding</keyword>
<dbReference type="PANTHER" id="PTHR30471">
    <property type="entry name" value="DNA REPAIR PROTEIN RADC"/>
    <property type="match status" value="1"/>
</dbReference>
<protein>
    <submittedName>
        <fullName evidence="8">DNA repair protein RadC</fullName>
    </submittedName>
</protein>
<dbReference type="InterPro" id="IPR025657">
    <property type="entry name" value="RadC_JAB"/>
</dbReference>
<evidence type="ECO:0000256" key="5">
    <source>
        <dbReference type="ARBA" id="ARBA00023049"/>
    </source>
</evidence>
<dbReference type="Pfam" id="PF04002">
    <property type="entry name" value="RadC"/>
    <property type="match status" value="1"/>
</dbReference>
<gene>
    <name evidence="8" type="ORF">MSMAL_1958</name>
</gene>
<dbReference type="PROSITE" id="PS01302">
    <property type="entry name" value="UPF0758"/>
    <property type="match status" value="1"/>
</dbReference>
<evidence type="ECO:0000313" key="9">
    <source>
        <dbReference type="Proteomes" id="UP000033063"/>
    </source>
</evidence>
<dbReference type="GO" id="GO:0008237">
    <property type="term" value="F:metallopeptidase activity"/>
    <property type="evidence" value="ECO:0007669"/>
    <property type="project" value="UniProtKB-KW"/>
</dbReference>
<sequence length="286" mass="32209">MIIFRKIQISKLLIVLITVRPKRIVIRDAAQFSLNTAGLMGTGYLLIGSKSEKWGWNMEVSKIRIHDLPEEERPRERLIKNGPESLSNAELLGIVLRTGSREENVISLCSRILMEYNIKQLSLANVSKLMQVNGIGKAKAAQIAAVFELARRLETFVEEPKRKISSPKDVYTLMYPKMREQKKEKFITLYLDTKNQILKEEVVSIGSLNASIVHPREVFKSALMESSASVIMVHNHPSGDPSPSREDIMVTEKLVEGGKLLGIDILDHIIIGDGRYVSLKDEGFVK</sequence>
<dbReference type="GO" id="GO:0006508">
    <property type="term" value="P:proteolysis"/>
    <property type="evidence" value="ECO:0007669"/>
    <property type="project" value="UniProtKB-KW"/>
</dbReference>
<organism evidence="8 9">
    <name type="scientific">Methanosarcina mazei LYC</name>
    <dbReference type="NCBI Taxonomy" id="1434114"/>
    <lineage>
        <taxon>Archaea</taxon>
        <taxon>Methanobacteriati</taxon>
        <taxon>Methanobacteriota</taxon>
        <taxon>Stenosarchaea group</taxon>
        <taxon>Methanomicrobia</taxon>
        <taxon>Methanosarcinales</taxon>
        <taxon>Methanosarcinaceae</taxon>
        <taxon>Methanosarcina</taxon>
    </lineage>
</organism>
<evidence type="ECO:0000256" key="6">
    <source>
        <dbReference type="RuleBase" id="RU003797"/>
    </source>
</evidence>
<dbReference type="EMBL" id="CP009513">
    <property type="protein sequence ID" value="AKB68501.1"/>
    <property type="molecule type" value="Genomic_DNA"/>
</dbReference>
<dbReference type="InterPro" id="IPR037518">
    <property type="entry name" value="MPN"/>
</dbReference>
<dbReference type="NCBIfam" id="NF000642">
    <property type="entry name" value="PRK00024.1"/>
    <property type="match status" value="1"/>
</dbReference>
<dbReference type="Proteomes" id="UP000033063">
    <property type="component" value="Chromosome"/>
</dbReference>
<dbReference type="PROSITE" id="PS50249">
    <property type="entry name" value="MPN"/>
    <property type="match status" value="1"/>
</dbReference>
<evidence type="ECO:0000313" key="8">
    <source>
        <dbReference type="EMBL" id="AKB68501.1"/>
    </source>
</evidence>
<dbReference type="InterPro" id="IPR020891">
    <property type="entry name" value="UPF0758_CS"/>
</dbReference>
<proteinExistence type="inferred from homology"/>
<reference evidence="8 9" key="1">
    <citation type="submission" date="2014-07" db="EMBL/GenBank/DDBJ databases">
        <title>Methanogenic archaea and the global carbon cycle.</title>
        <authorList>
            <person name="Henriksen J.R."/>
            <person name="Luke J."/>
            <person name="Reinhart S."/>
            <person name="Benedict M.N."/>
            <person name="Youngblut N.D."/>
            <person name="Metcalf M.E."/>
            <person name="Whitaker R.J."/>
            <person name="Metcalf W.W."/>
        </authorList>
    </citation>
    <scope>NUCLEOTIDE SEQUENCE [LARGE SCALE GENOMIC DNA]</scope>
    <source>
        <strain evidence="8 9">LYC</strain>
    </source>
</reference>
<dbReference type="GO" id="GO:0046872">
    <property type="term" value="F:metal ion binding"/>
    <property type="evidence" value="ECO:0007669"/>
    <property type="project" value="UniProtKB-KW"/>
</dbReference>